<name>A0A9P0ASR0_BRAAE</name>
<evidence type="ECO:0000313" key="3">
    <source>
        <dbReference type="EMBL" id="CAH0547359.1"/>
    </source>
</evidence>
<dbReference type="PANTHER" id="PTHR37685">
    <property type="entry name" value="GEO11136P1-RELATED"/>
    <property type="match status" value="1"/>
</dbReference>
<dbReference type="Proteomes" id="UP001154078">
    <property type="component" value="Chromosome 1"/>
</dbReference>
<evidence type="ECO:0000256" key="2">
    <source>
        <dbReference type="SAM" id="SignalP"/>
    </source>
</evidence>
<gene>
    <name evidence="3" type="ORF">MELIAE_LOCUS1366</name>
</gene>
<feature type="region of interest" description="Disordered" evidence="1">
    <location>
        <begin position="46"/>
        <end position="66"/>
    </location>
</feature>
<keyword evidence="4" id="KW-1185">Reference proteome</keyword>
<reference evidence="3" key="1">
    <citation type="submission" date="2021-12" db="EMBL/GenBank/DDBJ databases">
        <authorList>
            <person name="King R."/>
        </authorList>
    </citation>
    <scope>NUCLEOTIDE SEQUENCE</scope>
</reference>
<organism evidence="3 4">
    <name type="scientific">Brassicogethes aeneus</name>
    <name type="common">Rape pollen beetle</name>
    <name type="synonym">Meligethes aeneus</name>
    <dbReference type="NCBI Taxonomy" id="1431903"/>
    <lineage>
        <taxon>Eukaryota</taxon>
        <taxon>Metazoa</taxon>
        <taxon>Ecdysozoa</taxon>
        <taxon>Arthropoda</taxon>
        <taxon>Hexapoda</taxon>
        <taxon>Insecta</taxon>
        <taxon>Pterygota</taxon>
        <taxon>Neoptera</taxon>
        <taxon>Endopterygota</taxon>
        <taxon>Coleoptera</taxon>
        <taxon>Polyphaga</taxon>
        <taxon>Cucujiformia</taxon>
        <taxon>Nitidulidae</taxon>
        <taxon>Meligethinae</taxon>
        <taxon>Brassicogethes</taxon>
    </lineage>
</organism>
<evidence type="ECO:0000313" key="4">
    <source>
        <dbReference type="Proteomes" id="UP001154078"/>
    </source>
</evidence>
<dbReference type="AlphaFoldDB" id="A0A9P0ASR0"/>
<keyword evidence="2" id="KW-0732">Signal</keyword>
<dbReference type="Pfam" id="PF15868">
    <property type="entry name" value="MBF2"/>
    <property type="match status" value="1"/>
</dbReference>
<evidence type="ECO:0000256" key="1">
    <source>
        <dbReference type="SAM" id="MobiDB-lite"/>
    </source>
</evidence>
<protein>
    <submittedName>
        <fullName evidence="3">Uncharacterized protein</fullName>
    </submittedName>
</protein>
<dbReference type="PANTHER" id="PTHR37685:SF1">
    <property type="entry name" value="GEO11136P1-RELATED"/>
    <property type="match status" value="1"/>
</dbReference>
<feature type="signal peptide" evidence="2">
    <location>
        <begin position="1"/>
        <end position="19"/>
    </location>
</feature>
<dbReference type="InterPro" id="IPR031734">
    <property type="entry name" value="MBF2"/>
</dbReference>
<accession>A0A9P0ASR0</accession>
<feature type="compositionally biased region" description="Polar residues" evidence="1">
    <location>
        <begin position="56"/>
        <end position="66"/>
    </location>
</feature>
<dbReference type="OrthoDB" id="8192785at2759"/>
<proteinExistence type="predicted"/>
<feature type="chain" id="PRO_5040403554" evidence="2">
    <location>
        <begin position="20"/>
        <end position="185"/>
    </location>
</feature>
<sequence length="185" mass="21462">MRSLPYFAILLLCVQNLTAQVYIPAQILIPPTHNWTHPNHWNNTPNSNNPGWLPNHGNNSRPGWNPPNSNYGWNNRTNITNSTQDGHLFVGNIQFMDRLLYNQVFYKPSRWWTSREKIIEYPKDLPAGYARHDTINAIRIYNQFVDGNTARALILSGGIGRQYVKIRLQSNWGKGFKYLVQIYGH</sequence>
<dbReference type="EMBL" id="OV121132">
    <property type="protein sequence ID" value="CAH0547359.1"/>
    <property type="molecule type" value="Genomic_DNA"/>
</dbReference>